<evidence type="ECO:0000313" key="2">
    <source>
        <dbReference type="EMBL" id="OWF56630.1"/>
    </source>
</evidence>
<name>A0A210R6H1_MIZYE</name>
<gene>
    <name evidence="2" type="ORF">KP79_PYT16232</name>
</gene>
<dbReference type="EMBL" id="NEDP02000123">
    <property type="protein sequence ID" value="OWF56630.1"/>
    <property type="molecule type" value="Genomic_DNA"/>
</dbReference>
<dbReference type="AlphaFoldDB" id="A0A210R6H1"/>
<accession>A0A210R6H1</accession>
<evidence type="ECO:0008006" key="4">
    <source>
        <dbReference type="Google" id="ProtNLM"/>
    </source>
</evidence>
<keyword evidence="1" id="KW-0732">Signal</keyword>
<dbReference type="Proteomes" id="UP000242188">
    <property type="component" value="Unassembled WGS sequence"/>
</dbReference>
<reference evidence="2 3" key="1">
    <citation type="journal article" date="2017" name="Nat. Ecol. Evol.">
        <title>Scallop genome provides insights into evolution of bilaterian karyotype and development.</title>
        <authorList>
            <person name="Wang S."/>
            <person name="Zhang J."/>
            <person name="Jiao W."/>
            <person name="Li J."/>
            <person name="Xun X."/>
            <person name="Sun Y."/>
            <person name="Guo X."/>
            <person name="Huan P."/>
            <person name="Dong B."/>
            <person name="Zhang L."/>
            <person name="Hu X."/>
            <person name="Sun X."/>
            <person name="Wang J."/>
            <person name="Zhao C."/>
            <person name="Wang Y."/>
            <person name="Wang D."/>
            <person name="Huang X."/>
            <person name="Wang R."/>
            <person name="Lv J."/>
            <person name="Li Y."/>
            <person name="Zhang Z."/>
            <person name="Liu B."/>
            <person name="Lu W."/>
            <person name="Hui Y."/>
            <person name="Liang J."/>
            <person name="Zhou Z."/>
            <person name="Hou R."/>
            <person name="Li X."/>
            <person name="Liu Y."/>
            <person name="Li H."/>
            <person name="Ning X."/>
            <person name="Lin Y."/>
            <person name="Zhao L."/>
            <person name="Xing Q."/>
            <person name="Dou J."/>
            <person name="Li Y."/>
            <person name="Mao J."/>
            <person name="Guo H."/>
            <person name="Dou H."/>
            <person name="Li T."/>
            <person name="Mu C."/>
            <person name="Jiang W."/>
            <person name="Fu Q."/>
            <person name="Fu X."/>
            <person name="Miao Y."/>
            <person name="Liu J."/>
            <person name="Yu Q."/>
            <person name="Li R."/>
            <person name="Liao H."/>
            <person name="Li X."/>
            <person name="Kong Y."/>
            <person name="Jiang Z."/>
            <person name="Chourrout D."/>
            <person name="Li R."/>
            <person name="Bao Z."/>
        </authorList>
    </citation>
    <scope>NUCLEOTIDE SEQUENCE [LARGE SCALE GENOMIC DNA]</scope>
    <source>
        <strain evidence="2 3">PY_sf001</strain>
    </source>
</reference>
<proteinExistence type="predicted"/>
<keyword evidence="3" id="KW-1185">Reference proteome</keyword>
<dbReference type="PANTHER" id="PTHR45902:SF1">
    <property type="entry name" value="LATROPHILIN RECEPTOR-LIKE PROTEIN A"/>
    <property type="match status" value="1"/>
</dbReference>
<organism evidence="2 3">
    <name type="scientific">Mizuhopecten yessoensis</name>
    <name type="common">Japanese scallop</name>
    <name type="synonym">Patinopecten yessoensis</name>
    <dbReference type="NCBI Taxonomy" id="6573"/>
    <lineage>
        <taxon>Eukaryota</taxon>
        <taxon>Metazoa</taxon>
        <taxon>Spiralia</taxon>
        <taxon>Lophotrochozoa</taxon>
        <taxon>Mollusca</taxon>
        <taxon>Bivalvia</taxon>
        <taxon>Autobranchia</taxon>
        <taxon>Pteriomorphia</taxon>
        <taxon>Pectinida</taxon>
        <taxon>Pectinoidea</taxon>
        <taxon>Pectinidae</taxon>
        <taxon>Mizuhopecten</taxon>
    </lineage>
</organism>
<feature type="signal peptide" evidence="1">
    <location>
        <begin position="1"/>
        <end position="28"/>
    </location>
</feature>
<comment type="caution">
    <text evidence="2">The sequence shown here is derived from an EMBL/GenBank/DDBJ whole genome shotgun (WGS) entry which is preliminary data.</text>
</comment>
<sequence length="812" mass="93083">MMMMTLTTQFTRLVVVIFASSITLFAHGNESTKSDERNINLNALIHQHLLLCGYDYICDVSDFPLLKSPAPEGSYNITGVCPNCYCDDECMSRGDCCPDVYFAVPPMACVNTTLLNTTGSSKNLKPKPPSYEIVNSCPSETGSRERNLCEKSYTPQELLTRPPVASPTFPVSYKNRHCAMCNGENDTLNWILDIDCLKFADFNFLSTYQDIIDLARNRKCRMRYSPMDSPVRSCNLTIQPEEQFLIRSCNVSGSWKSFDLSIKLACESTYYLKFHEYKNVFCYICNQPTHMTSDVIDKCNVTGMWYPNDAGLERACLYHLTSQNTLPFKNIFCYLCNRIANDNETFYDVVTNITEDMVEKRIHTEYMYRIQTGLLRPGYLAYTYTTIHQSTAQNTNIINPPNLQASSDKGIIVRKRHTELNVTNLVYKQFAVRPFDQFCDKMIVPLQYVLVFFTSCSCYPSCLFRWGEICCLDFAFIYPASCLNVYVEQPNNEIEDDRGILVTDGCWKNRGHPIIRSRCESHHQPDIISFLPLIEKFGNTYYKSFDCFLCNENVDDIFPTETIETIATAGDYFLSDIDILCNKSLDFGHLVSFMDLINLSRYIHCSVLFNMNRGDEPFKHTAPYVKCIDRSKFTGTCNVTGNWPEYDPDVAWACENATGNILPVYNNFKNFYCYLCNPENVVTDVISTCNETGQWLKYNINHDKACHLFPRIYSYQIYKNIFCELCNSASFPNISANILDDAGDQGAGGATIEPPPFDNTFRSIFSVTEYDDILPEVDGGRCRKHQLYDYRKVGYCERLLIARRVELLRCLL</sequence>
<evidence type="ECO:0000313" key="3">
    <source>
        <dbReference type="Proteomes" id="UP000242188"/>
    </source>
</evidence>
<feature type="chain" id="PRO_5012442601" description="SMB domain-containing protein" evidence="1">
    <location>
        <begin position="29"/>
        <end position="812"/>
    </location>
</feature>
<protein>
    <recommendedName>
        <fullName evidence="4">SMB domain-containing protein</fullName>
    </recommendedName>
</protein>
<dbReference type="PANTHER" id="PTHR45902">
    <property type="entry name" value="LATROPHILIN RECEPTOR-LIKE PROTEIN A"/>
    <property type="match status" value="1"/>
</dbReference>
<dbReference type="InterPro" id="IPR053231">
    <property type="entry name" value="GPCR_LN-TM7"/>
</dbReference>
<evidence type="ECO:0000256" key="1">
    <source>
        <dbReference type="SAM" id="SignalP"/>
    </source>
</evidence>
<dbReference type="OrthoDB" id="10051649at2759"/>